<sequence>MKKITLFLFALFTCWQINAQVNSYSFSTGTTGTMEPMSGSIQLIGSGSDDTASAVTGIGFTFNYAGTDYTQFSVNTNGLVRLGAAAVTTAFTNSAANANTNTPAIFPYWDDVATGSAAGGGNVSYVVTGSAPNRKLVIEWFVTIPRNTTGAANGRFQCVLEETTNIITFNYGTGVVTATNGYSIGLATATAIFNNVNVTTNTNNTSTFITDNLSSIPSGTFYRFTPPLPCSGTPVAGTVAPATQTLLSGQASAVLTVTGQTSGVSSLSYQWEQSTDGTNWVNAVGGTGATTLSYTPPVFGGSMIMYRLRVTCTVSAETAVSTTATLNPCGALTVPSLETLDVFLPTCWQEADNGDLTAGPTTFLSGAWVVDGFGNQGTTGAARILIDGAVDNDWIISPLYAIPATGYELKFDAAATQSGGTGAPTTPWESDDFVEVLVSTGMTNWTVLYTYNAANANIPLNTGTPNVIDLDAYAGQNIRFAFRAVEGAANGAAAIDFSIDNIQVRLTPPCVEPTTLTATNITSNGADLSWVDPTGTQFDYELVVQLAGGGVPTVAGDIVDITTLPLTVNTLNPNTNYEFWVRANCGVDGNSAWVGPVPFRTLCAVFVAPFNQPFATNTFPSCWSQTGPTAWEFGSNVSTPAGFADYGADLAPDFNAAGGTFIGMDGSDNTDGEVSSLLTPFIDVTPLTTPRLKYAVFGNNVNDAARNLLQVEVWDGAAWNLVNTVSDNLGPNWVVFTTNLSSLTITGPIQIRFTVTGVANGGSTFYHDILIDDVTVEETPVTPPACASNVVATPHPTCGNFNNTISWDAVSGADGYNLTIGTTSGGNDVLNNQNLGSSISYVFAGTVNTTYYYTVTPYNANGPAVGCIERTFTTNTNGCYCVPTYSNGGGGDNITNVVIGSWSNASTGNVLPYYEDFTSQQPTPIAIPTMTAGLNSTVSVTMGTDGTQFSRVWIDFNQNLTFEPSESFSLGTSVGGGGTSNIIVNVPAGATLGVTRMRIRGGDDSAILNTQACGASSSTFGQTEDYLVNILPAPSCLPPTALNATAVTSSSASLGWTEAGTASSWDIEWGTLGFTPTGTPTISGATNPQSISGLNSNTTYSFYVRANCGAGGFSTWSGPFSFTTACVAENVPYSQDFETATVPNLPSCTSQQNVGSGNLWTVENNPGYGFTNKALRYRWNSSNNANVWFYTNGVNLVAGTTYRISYSYGGTGTTFPEKLKVSYGSSANAAAMTNLLADYPNVVNDTPINTFVDFTPSTSGVYYFGFNAYSDADQFYLIVDNILVDVALSSGSFDNANFSAYPNPVKDVLNVSYSTEISSIRVINMIGQEVISKNINATSTQVDMSQLSSGTYIVNVTVGDNVKTLKVVKQ</sequence>
<dbReference type="EMBL" id="JAMLJN010000004">
    <property type="protein sequence ID" value="MCL9770109.1"/>
    <property type="molecule type" value="Genomic_DNA"/>
</dbReference>
<feature type="domain" description="Fibronectin type-III" evidence="4">
    <location>
        <begin position="512"/>
        <end position="604"/>
    </location>
</feature>
<dbReference type="NCBIfam" id="TIGR04183">
    <property type="entry name" value="Por_Secre_tail"/>
    <property type="match status" value="1"/>
</dbReference>
<dbReference type="Gene3D" id="2.60.40.10">
    <property type="entry name" value="Immunoglobulins"/>
    <property type="match status" value="3"/>
</dbReference>
<dbReference type="Pfam" id="PF00041">
    <property type="entry name" value="fn3"/>
    <property type="match status" value="2"/>
</dbReference>
<evidence type="ECO:0000256" key="1">
    <source>
        <dbReference type="ARBA" id="ARBA00022729"/>
    </source>
</evidence>
<dbReference type="InterPro" id="IPR013320">
    <property type="entry name" value="ConA-like_dom_sf"/>
</dbReference>
<evidence type="ECO:0000259" key="4">
    <source>
        <dbReference type="PROSITE" id="PS50853"/>
    </source>
</evidence>
<dbReference type="RefSeq" id="WP_250581583.1">
    <property type="nucleotide sequence ID" value="NZ_JAMLJN010000004.1"/>
</dbReference>
<dbReference type="InterPro" id="IPR000998">
    <property type="entry name" value="MAM_dom"/>
</dbReference>
<evidence type="ECO:0000313" key="5">
    <source>
        <dbReference type="EMBL" id="MCL9770109.1"/>
    </source>
</evidence>
<dbReference type="SMART" id="SM00060">
    <property type="entry name" value="FN3"/>
    <property type="match status" value="3"/>
</dbReference>
<keyword evidence="1 2" id="KW-0732">Signal</keyword>
<dbReference type="Gene3D" id="2.60.120.200">
    <property type="match status" value="3"/>
</dbReference>
<dbReference type="InterPro" id="IPR036116">
    <property type="entry name" value="FN3_sf"/>
</dbReference>
<evidence type="ECO:0000313" key="6">
    <source>
        <dbReference type="Proteomes" id="UP001203342"/>
    </source>
</evidence>
<organism evidence="5 6">
    <name type="scientific">Flavobacterium fragile</name>
    <dbReference type="NCBI Taxonomy" id="2949085"/>
    <lineage>
        <taxon>Bacteria</taxon>
        <taxon>Pseudomonadati</taxon>
        <taxon>Bacteroidota</taxon>
        <taxon>Flavobacteriia</taxon>
        <taxon>Flavobacteriales</taxon>
        <taxon>Flavobacteriaceae</taxon>
        <taxon>Flavobacterium</taxon>
    </lineage>
</organism>
<dbReference type="PROSITE" id="PS50060">
    <property type="entry name" value="MAM_2"/>
    <property type="match status" value="1"/>
</dbReference>
<comment type="caution">
    <text evidence="5">The sequence shown here is derived from an EMBL/GenBank/DDBJ whole genome shotgun (WGS) entry which is preliminary data.</text>
</comment>
<dbReference type="Pfam" id="PF18962">
    <property type="entry name" value="Por_Secre_tail"/>
    <property type="match status" value="1"/>
</dbReference>
<dbReference type="InterPro" id="IPR013783">
    <property type="entry name" value="Ig-like_fold"/>
</dbReference>
<reference evidence="5 6" key="1">
    <citation type="submission" date="2022-05" db="EMBL/GenBank/DDBJ databases">
        <title>Flavobacterium sp., isolated from activated sludge.</title>
        <authorList>
            <person name="Ran Q."/>
        </authorList>
    </citation>
    <scope>NUCLEOTIDE SEQUENCE [LARGE SCALE GENOMIC DNA]</scope>
    <source>
        <strain evidence="5 6">HXWNR69</strain>
    </source>
</reference>
<dbReference type="CDD" id="cd00063">
    <property type="entry name" value="FN3"/>
    <property type="match status" value="2"/>
</dbReference>
<dbReference type="InterPro" id="IPR003961">
    <property type="entry name" value="FN3_dom"/>
</dbReference>
<feature type="chain" id="PRO_5046624244" evidence="2">
    <location>
        <begin position="20"/>
        <end position="1370"/>
    </location>
</feature>
<dbReference type="SUPFAM" id="SSF49899">
    <property type="entry name" value="Concanavalin A-like lectins/glucanases"/>
    <property type="match status" value="1"/>
</dbReference>
<accession>A0ABT0TGN1</accession>
<dbReference type="InterPro" id="IPR026444">
    <property type="entry name" value="Secre_tail"/>
</dbReference>
<feature type="signal peptide" evidence="2">
    <location>
        <begin position="1"/>
        <end position="19"/>
    </location>
</feature>
<dbReference type="InterPro" id="IPR045474">
    <property type="entry name" value="GEVED"/>
</dbReference>
<evidence type="ECO:0000256" key="2">
    <source>
        <dbReference type="SAM" id="SignalP"/>
    </source>
</evidence>
<proteinExistence type="predicted"/>
<dbReference type="Proteomes" id="UP001203342">
    <property type="component" value="Unassembled WGS sequence"/>
</dbReference>
<feature type="domain" description="MAM" evidence="3">
    <location>
        <begin position="610"/>
        <end position="788"/>
    </location>
</feature>
<dbReference type="Pfam" id="PF20009">
    <property type="entry name" value="GEVED"/>
    <property type="match status" value="1"/>
</dbReference>
<protein>
    <submittedName>
        <fullName evidence="5">Fibronectin type III domain-containing protein</fullName>
    </submittedName>
</protein>
<keyword evidence="6" id="KW-1185">Reference proteome</keyword>
<dbReference type="PROSITE" id="PS50853">
    <property type="entry name" value="FN3"/>
    <property type="match status" value="2"/>
</dbReference>
<dbReference type="SUPFAM" id="SSF49265">
    <property type="entry name" value="Fibronectin type III"/>
    <property type="match status" value="2"/>
</dbReference>
<evidence type="ECO:0000259" key="3">
    <source>
        <dbReference type="PROSITE" id="PS50060"/>
    </source>
</evidence>
<gene>
    <name evidence="5" type="ORF">NAT47_06750</name>
</gene>
<feature type="domain" description="Fibronectin type-III" evidence="4">
    <location>
        <begin position="1038"/>
        <end position="1127"/>
    </location>
</feature>
<name>A0ABT0TGN1_9FLAO</name>